<organism evidence="5 6">
    <name type="scientific">Corynebacterium pygosceleis</name>
    <dbReference type="NCBI Taxonomy" id="2800406"/>
    <lineage>
        <taxon>Bacteria</taxon>
        <taxon>Bacillati</taxon>
        <taxon>Actinomycetota</taxon>
        <taxon>Actinomycetes</taxon>
        <taxon>Mycobacteriales</taxon>
        <taxon>Corynebacteriaceae</taxon>
        <taxon>Corynebacterium</taxon>
    </lineage>
</organism>
<evidence type="ECO:0000313" key="6">
    <source>
        <dbReference type="Proteomes" id="UP001071478"/>
    </source>
</evidence>
<dbReference type="InterPro" id="IPR007331">
    <property type="entry name" value="Htaa"/>
</dbReference>
<feature type="signal peptide" evidence="3">
    <location>
        <begin position="1"/>
        <end position="41"/>
    </location>
</feature>
<feature type="region of interest" description="Disordered" evidence="1">
    <location>
        <begin position="586"/>
        <end position="642"/>
    </location>
</feature>
<dbReference type="EMBL" id="JAPMKU010000002">
    <property type="protein sequence ID" value="MCX7468052.1"/>
    <property type="molecule type" value="Genomic_DNA"/>
</dbReference>
<feature type="domain" description="Htaa" evidence="4">
    <location>
        <begin position="393"/>
        <end position="547"/>
    </location>
</feature>
<keyword evidence="2" id="KW-0472">Membrane</keyword>
<feature type="compositionally biased region" description="Polar residues" evidence="1">
    <location>
        <begin position="589"/>
        <end position="602"/>
    </location>
</feature>
<accession>A0A9Q4GKC1</accession>
<comment type="caution">
    <text evidence="5">The sequence shown here is derived from an EMBL/GenBank/DDBJ whole genome shotgun (WGS) entry which is preliminary data.</text>
</comment>
<evidence type="ECO:0000256" key="3">
    <source>
        <dbReference type="SAM" id="SignalP"/>
    </source>
</evidence>
<evidence type="ECO:0000259" key="4">
    <source>
        <dbReference type="Pfam" id="PF04213"/>
    </source>
</evidence>
<dbReference type="AlphaFoldDB" id="A0A9Q4GKC1"/>
<name>A0A9Q4GKC1_9CORY</name>
<feature type="compositionally biased region" description="Gly residues" evidence="1">
    <location>
        <begin position="360"/>
        <end position="376"/>
    </location>
</feature>
<dbReference type="Proteomes" id="UP001071478">
    <property type="component" value="Unassembled WGS sequence"/>
</dbReference>
<feature type="compositionally biased region" description="Gly residues" evidence="1">
    <location>
        <begin position="300"/>
        <end position="349"/>
    </location>
</feature>
<sequence length="674" mass="66313">MPLRSPFTTRQVRRVTVTATAAAAVTAAAGFMVLPVVPAVAEDCSESYTRIDGEMRWGFKKSFRSYIRSGGTRGGWDLNGLSFDSGTEQFVFTPDPDRMKVVDEDTATIPLQGSLRFFGHEGEGGRGPGEYALDFTLSDMKLVVDGTDATLVVDYKGLELEEGTTTVSGETSADDATFMDIRLAQTPDFTSGALDLSGSVNLSAEGASIFAGFYQAGQEFDPMSLNASLEKVCGKQPAGGGTGTTGGGKNTGTKSVGIDAVNSVNDHLDSLNNLMGTADKFMGNSDKLYKRFTEDRRSLAGGGATTAGTTAGGTAPGGTGGAATSGGGKTTGTGAGTTGGTHSGGGGTASAGAKPAQGNASGGASGGATATGGAGGGAGDVCTDDGSLGVVEAQAAWGVKTSFQTYISGSIANGGWELNGVGHGNGQFLFSGSSGAVNPSAGTGSLLMPGSVRFTGHGGILDLTIADLEVQWNGNSGSLIADVTSNDMDGNSNSYGRVALANLAFSQLDVSGTGVTGQTSSVTLTQAGSSAFADFYPAGQEMAPLSFAATLGGSASCAAGQGGSASASGGSGGGGAAAAKVGAATRGANGSSTGKPGLQGSTDSEDGGSFHAGKGGSGKFRIKSAGAASESPDTENVAASTETGTLTTPLLLILAAFVVAGSTLTSFVSRNPAG</sequence>
<protein>
    <submittedName>
        <fullName evidence="5">HtaA domain-containing protein</fullName>
    </submittedName>
</protein>
<feature type="transmembrane region" description="Helical" evidence="2">
    <location>
        <begin position="650"/>
        <end position="668"/>
    </location>
</feature>
<dbReference type="Pfam" id="PF04213">
    <property type="entry name" value="HtaA"/>
    <property type="match status" value="2"/>
</dbReference>
<evidence type="ECO:0000256" key="1">
    <source>
        <dbReference type="SAM" id="MobiDB-lite"/>
    </source>
</evidence>
<feature type="domain" description="Htaa" evidence="4">
    <location>
        <begin position="52"/>
        <end position="225"/>
    </location>
</feature>
<proteinExistence type="predicted"/>
<reference evidence="5" key="1">
    <citation type="submission" date="2022-11" db="EMBL/GenBank/DDBJ databases">
        <title>Corynebacterium sp. isolated from Penguins.</title>
        <authorList>
            <person name="Sedlar K."/>
            <person name="Svec P."/>
        </authorList>
    </citation>
    <scope>NUCLEOTIDE SEQUENCE</scope>
    <source>
        <strain evidence="5">P7374</strain>
    </source>
</reference>
<keyword evidence="3" id="KW-0732">Signal</keyword>
<evidence type="ECO:0000313" key="5">
    <source>
        <dbReference type="EMBL" id="MCX7468052.1"/>
    </source>
</evidence>
<keyword evidence="2" id="KW-1133">Transmembrane helix</keyword>
<evidence type="ECO:0000256" key="2">
    <source>
        <dbReference type="SAM" id="Phobius"/>
    </source>
</evidence>
<dbReference type="RefSeq" id="WP_248167859.1">
    <property type="nucleotide sequence ID" value="NZ_JALNJA010000002.1"/>
</dbReference>
<feature type="chain" id="PRO_5040237606" evidence="3">
    <location>
        <begin position="42"/>
        <end position="674"/>
    </location>
</feature>
<feature type="region of interest" description="Disordered" evidence="1">
    <location>
        <begin position="299"/>
        <end position="376"/>
    </location>
</feature>
<keyword evidence="2" id="KW-0812">Transmembrane</keyword>
<gene>
    <name evidence="5" type="ORF">OS129_04045</name>
</gene>